<dbReference type="AlphaFoldDB" id="A0A7W7EVG2"/>
<dbReference type="SUPFAM" id="SSF54427">
    <property type="entry name" value="NTF2-like"/>
    <property type="match status" value="1"/>
</dbReference>
<dbReference type="EMBL" id="JACHOA010000006">
    <property type="protein sequence ID" value="MBB4615031.1"/>
    <property type="molecule type" value="Genomic_DNA"/>
</dbReference>
<comment type="caution">
    <text evidence="2">The sequence shown here is derived from an EMBL/GenBank/DDBJ whole genome shotgun (WGS) entry which is preliminary data.</text>
</comment>
<dbReference type="InterPro" id="IPR032710">
    <property type="entry name" value="NTF2-like_dom_sf"/>
</dbReference>
<dbReference type="RefSeq" id="WP_144905852.1">
    <property type="nucleotide sequence ID" value="NZ_JACHOA010000006.1"/>
</dbReference>
<feature type="domain" description="SnoaL-like" evidence="1">
    <location>
        <begin position="13"/>
        <end position="130"/>
    </location>
</feature>
<keyword evidence="3" id="KW-1185">Reference proteome</keyword>
<reference evidence="2 3" key="1">
    <citation type="submission" date="2020-08" db="EMBL/GenBank/DDBJ databases">
        <title>Genomic Encyclopedia of Type Strains, Phase IV (KMG-IV): sequencing the most valuable type-strain genomes for metagenomic binning, comparative biology and taxonomic classification.</title>
        <authorList>
            <person name="Goeker M."/>
        </authorList>
    </citation>
    <scope>NUCLEOTIDE SEQUENCE [LARGE SCALE GENOMIC DNA]</scope>
    <source>
        <strain evidence="2 3">DSM 17507</strain>
    </source>
</reference>
<dbReference type="Gene3D" id="3.10.450.50">
    <property type="match status" value="1"/>
</dbReference>
<evidence type="ECO:0000313" key="2">
    <source>
        <dbReference type="EMBL" id="MBB4615031.1"/>
    </source>
</evidence>
<name>A0A7W7EVG2_9SPHN</name>
<gene>
    <name evidence="2" type="ORF">GGR37_003321</name>
</gene>
<organism evidence="2 3">
    <name type="scientific">Novosphingobium taihuense</name>
    <dbReference type="NCBI Taxonomy" id="260085"/>
    <lineage>
        <taxon>Bacteria</taxon>
        <taxon>Pseudomonadati</taxon>
        <taxon>Pseudomonadota</taxon>
        <taxon>Alphaproteobacteria</taxon>
        <taxon>Sphingomonadales</taxon>
        <taxon>Sphingomonadaceae</taxon>
        <taxon>Novosphingobium</taxon>
    </lineage>
</organism>
<dbReference type="CDD" id="cd00531">
    <property type="entry name" value="NTF2_like"/>
    <property type="match status" value="1"/>
</dbReference>
<sequence length="186" mass="21877">MTDIADLARRIERTEARQAIGELPCRYAIAVDSRDIDSWLNLFVEDVDCGRRGKGREALRTFIAPSVKTFYRSVHQICGHVVDFIDDDTATGTVYCRAEHEDGDQWVVMAIIYFDRYVRRDGQWFFERRHEKHWYSADVLERPASPFQLWEKWSSRLPDLPGDFPTWQPFWAEMDSEALAEITRQP</sequence>
<dbReference type="Proteomes" id="UP000538566">
    <property type="component" value="Unassembled WGS sequence"/>
</dbReference>
<proteinExistence type="predicted"/>
<evidence type="ECO:0000313" key="3">
    <source>
        <dbReference type="Proteomes" id="UP000538566"/>
    </source>
</evidence>
<evidence type="ECO:0000259" key="1">
    <source>
        <dbReference type="Pfam" id="PF13577"/>
    </source>
</evidence>
<dbReference type="InterPro" id="IPR037401">
    <property type="entry name" value="SnoaL-like"/>
</dbReference>
<protein>
    <submittedName>
        <fullName evidence="2">Uncharacterized protein (TIGR02246 family)</fullName>
    </submittedName>
</protein>
<accession>A0A7W7EVG2</accession>
<dbReference type="Pfam" id="PF13577">
    <property type="entry name" value="SnoaL_4"/>
    <property type="match status" value="1"/>
</dbReference>
<dbReference type="OrthoDB" id="1492465at2"/>